<evidence type="ECO:0000256" key="1">
    <source>
        <dbReference type="ARBA" id="ARBA00001316"/>
    </source>
</evidence>
<dbReference type="InterPro" id="IPR000909">
    <property type="entry name" value="PLipase_C_PInositol-sp_X_dom"/>
</dbReference>
<dbReference type="RefSeq" id="WP_311512005.1">
    <property type="nucleotide sequence ID" value="NZ_JAVREP010000007.1"/>
</dbReference>
<comment type="caution">
    <text evidence="7">The sequence shown here is derived from an EMBL/GenBank/DDBJ whole genome shotgun (WGS) entry which is preliminary data.</text>
</comment>
<dbReference type="PROSITE" id="PS50007">
    <property type="entry name" value="PIPLC_X_DOMAIN"/>
    <property type="match status" value="1"/>
</dbReference>
<sequence length="332" mass="36228">MLSSSAPVSPVPAAPAPTGPAPLSLLWSALVTLVVLPGLMAPAPALAEAVPAAEPAGWMGSLSDDVNLAELSIPGTHDSAAWRGTVWSRTQDLTIAEQLDAGVRFLDVRTRHYRDAFPLHHGAEYLHLNFTDVVVEIGAFLDRHPTETVLIRLKKEHTEEENTRSYEETLDHYIEEDPGTRHILGERLWAPPVPGGTRVPDLGEVRGRIVIVQDFPASRDYGIRWNGSALSVQDDYRVPTLFDIPAKWEKARVHLDAAASGPPGTLYVNHLSGSGAPFANPREVAWGFLGSRGVNTYAVGHLRNAPPRRTGIVVMDFPDRELIDRILVRNPG</sequence>
<dbReference type="Pfam" id="PF00388">
    <property type="entry name" value="PI-PLC-X"/>
    <property type="match status" value="1"/>
</dbReference>
<feature type="domain" description="Phosphatidylinositol-specific phospholipase C X" evidence="6">
    <location>
        <begin position="64"/>
        <end position="214"/>
    </location>
</feature>
<evidence type="ECO:0000256" key="4">
    <source>
        <dbReference type="ARBA" id="ARBA00030474"/>
    </source>
</evidence>
<evidence type="ECO:0000313" key="8">
    <source>
        <dbReference type="Proteomes" id="UP001183390"/>
    </source>
</evidence>
<protein>
    <recommendedName>
        <fullName evidence="3">1-phosphatidylinositol phosphodiesterase</fullName>
        <ecNumber evidence="2">4.6.1.13</ecNumber>
    </recommendedName>
    <alternativeName>
        <fullName evidence="4">Phosphatidylinositol diacylglycerol-lyase</fullName>
    </alternativeName>
    <alternativeName>
        <fullName evidence="5">Phosphatidylinositol-specific phospholipase C</fullName>
    </alternativeName>
</protein>
<dbReference type="PANTHER" id="PTHR13593:SF113">
    <property type="entry name" value="SI:DKEY-266F7.9"/>
    <property type="match status" value="1"/>
</dbReference>
<dbReference type="EC" id="4.6.1.13" evidence="2"/>
<dbReference type="SUPFAM" id="SSF51695">
    <property type="entry name" value="PLC-like phosphodiesterases"/>
    <property type="match status" value="1"/>
</dbReference>
<dbReference type="EMBL" id="JAVREP010000007">
    <property type="protein sequence ID" value="MDT0329358.1"/>
    <property type="molecule type" value="Genomic_DNA"/>
</dbReference>
<name>A0ABU2M9L8_9ACTN</name>
<dbReference type="Gene3D" id="3.20.20.190">
    <property type="entry name" value="Phosphatidylinositol (PI) phosphodiesterase"/>
    <property type="match status" value="1"/>
</dbReference>
<dbReference type="SMART" id="SM00148">
    <property type="entry name" value="PLCXc"/>
    <property type="match status" value="1"/>
</dbReference>
<proteinExistence type="predicted"/>
<comment type="catalytic activity">
    <reaction evidence="1">
        <text>a 1,2-diacyl-sn-glycero-3-phospho-(1D-myo-inositol) = 1D-myo-inositol 1,2-cyclic phosphate + a 1,2-diacyl-sn-glycerol</text>
        <dbReference type="Rhea" id="RHEA:17093"/>
        <dbReference type="ChEBI" id="CHEBI:17815"/>
        <dbReference type="ChEBI" id="CHEBI:57880"/>
        <dbReference type="ChEBI" id="CHEBI:58484"/>
        <dbReference type="EC" id="4.6.1.13"/>
    </reaction>
</comment>
<reference evidence="8" key="1">
    <citation type="submission" date="2023-07" db="EMBL/GenBank/DDBJ databases">
        <title>30 novel species of actinomycetes from the DSMZ collection.</title>
        <authorList>
            <person name="Nouioui I."/>
        </authorList>
    </citation>
    <scope>NUCLEOTIDE SEQUENCE [LARGE SCALE GENOMIC DNA]</scope>
    <source>
        <strain evidence="8">DSM 44743</strain>
    </source>
</reference>
<evidence type="ECO:0000313" key="7">
    <source>
        <dbReference type="EMBL" id="MDT0329358.1"/>
    </source>
</evidence>
<evidence type="ECO:0000256" key="5">
    <source>
        <dbReference type="ARBA" id="ARBA00030782"/>
    </source>
</evidence>
<keyword evidence="8" id="KW-1185">Reference proteome</keyword>
<gene>
    <name evidence="7" type="ORF">RM479_13130</name>
</gene>
<evidence type="ECO:0000259" key="6">
    <source>
        <dbReference type="SMART" id="SM00148"/>
    </source>
</evidence>
<dbReference type="CDD" id="cd08586">
    <property type="entry name" value="PI-PLCc_BcPLC_like"/>
    <property type="match status" value="1"/>
</dbReference>
<dbReference type="InterPro" id="IPR017946">
    <property type="entry name" value="PLC-like_Pdiesterase_TIM-brl"/>
</dbReference>
<dbReference type="InterPro" id="IPR051057">
    <property type="entry name" value="PI-PLC_domain"/>
</dbReference>
<organism evidence="7 8">
    <name type="scientific">Nocardiopsis lambiniae</name>
    <dbReference type="NCBI Taxonomy" id="3075539"/>
    <lineage>
        <taxon>Bacteria</taxon>
        <taxon>Bacillati</taxon>
        <taxon>Actinomycetota</taxon>
        <taxon>Actinomycetes</taxon>
        <taxon>Streptosporangiales</taxon>
        <taxon>Nocardiopsidaceae</taxon>
        <taxon>Nocardiopsis</taxon>
    </lineage>
</organism>
<evidence type="ECO:0000256" key="2">
    <source>
        <dbReference type="ARBA" id="ARBA00012581"/>
    </source>
</evidence>
<evidence type="ECO:0000256" key="3">
    <source>
        <dbReference type="ARBA" id="ARBA00019758"/>
    </source>
</evidence>
<accession>A0ABU2M9L8</accession>
<dbReference type="Proteomes" id="UP001183390">
    <property type="component" value="Unassembled WGS sequence"/>
</dbReference>
<dbReference type="PANTHER" id="PTHR13593">
    <property type="match status" value="1"/>
</dbReference>